<organism evidence="1 2">
    <name type="scientific">Pseudomonas peradeniyensis</name>
    <dbReference type="NCBI Taxonomy" id="2745488"/>
    <lineage>
        <taxon>Bacteria</taxon>
        <taxon>Pseudomonadati</taxon>
        <taxon>Pseudomonadota</taxon>
        <taxon>Gammaproteobacteria</taxon>
        <taxon>Pseudomonadales</taxon>
        <taxon>Pseudomonadaceae</taxon>
        <taxon>Pseudomonas</taxon>
    </lineage>
</organism>
<dbReference type="Proteomes" id="UP001139994">
    <property type="component" value="Unassembled WGS sequence"/>
</dbReference>
<comment type="caution">
    <text evidence="1">The sequence shown here is derived from an EMBL/GenBank/DDBJ whole genome shotgun (WGS) entry which is preliminary data.</text>
</comment>
<dbReference type="EMBL" id="JAOSLA010000003">
    <property type="protein sequence ID" value="MCU7237126.1"/>
    <property type="molecule type" value="Genomic_DNA"/>
</dbReference>
<gene>
    <name evidence="1" type="ORF">OC929_03615</name>
</gene>
<dbReference type="RefSeq" id="WP_236180298.1">
    <property type="nucleotide sequence ID" value="NZ_JAOSLA010000003.1"/>
</dbReference>
<protein>
    <recommendedName>
        <fullName evidence="3">Restriction endonuclease</fullName>
    </recommendedName>
</protein>
<evidence type="ECO:0000313" key="1">
    <source>
        <dbReference type="EMBL" id="MCU7237126.1"/>
    </source>
</evidence>
<reference evidence="1" key="3">
    <citation type="journal article" date="2023" name="mSystems">
        <title>Charting the Lipopeptidome of Nonpathogenic Pseudomonas.</title>
        <authorList>
            <person name="Cesa-Luna C."/>
            <person name="Geudens N."/>
            <person name="Girard L."/>
            <person name="De Roo V."/>
            <person name="Maklad H.R."/>
            <person name="Martins J.C."/>
            <person name="Hofte M."/>
            <person name="De Mot R."/>
        </authorList>
    </citation>
    <scope>NUCLEOTIDE SEQUENCE</scope>
    <source>
        <strain evidence="1">COR51</strain>
    </source>
</reference>
<sequence length="214" mass="23807">MNGPTLQDIMSLPDDNEVKKALLNAGIGTEYDAFCERVEDAVLQGVIHMENNKPQFSSLGEDTLTGILAYGLQMKGFSADHDTYRNGHCDLLVKEGAYEWFGEAKLDKGPKYTLEGFRQLCDRYAPGGGFSRRGGLIVYTGKQNKIKVLEAWVKKIQSDYELPTVFSPVCKQTLTSKSTHPHPATGLDFIVRHYPISFYHKPTDKSARSRKGGA</sequence>
<proteinExistence type="predicted"/>
<evidence type="ECO:0008006" key="3">
    <source>
        <dbReference type="Google" id="ProtNLM"/>
    </source>
</evidence>
<evidence type="ECO:0000313" key="2">
    <source>
        <dbReference type="Proteomes" id="UP001139994"/>
    </source>
</evidence>
<reference evidence="1" key="2">
    <citation type="submission" date="2022-09" db="EMBL/GenBank/DDBJ databases">
        <authorList>
            <person name="Cesa-Luna C."/>
            <person name="Girard L."/>
            <person name="Lood C."/>
            <person name="Hofte M."/>
            <person name="De Mot R."/>
        </authorList>
    </citation>
    <scope>NUCLEOTIDE SEQUENCE</scope>
    <source>
        <strain evidence="1">COR51</strain>
    </source>
</reference>
<reference evidence="1" key="1">
    <citation type="journal article" date="2022" name="Microbiol. Spectr.">
        <title>An Nuclear Magnetic Resonance Fingerprint Matching Approach for the Identification and Structural Re-Evaluation of Pseudomonas Lipopeptides.</title>
        <authorList>
            <person name="De Roo V."/>
            <person name="Verleysen Y."/>
            <person name="Kovacs B."/>
            <person name="De Vleeschouwer M."/>
            <person name="Muangkaew P."/>
            <person name="Girard L."/>
            <person name="Hofte M."/>
            <person name="De Mot R."/>
            <person name="Madder A."/>
            <person name="Geudens N."/>
            <person name="Martins J.C."/>
        </authorList>
    </citation>
    <scope>NUCLEOTIDE SEQUENCE</scope>
    <source>
        <strain evidence="1">COR51</strain>
    </source>
</reference>
<name>A0ABT2V603_9PSED</name>
<accession>A0ABT2V603</accession>
<keyword evidence="2" id="KW-1185">Reference proteome</keyword>